<sequence length="283" mass="30594">MPTLSELRRFPVKSCRGEQLEAAVVEPWGLAGDRRWMLVDETGETVTAREHRELLLVHPRLRPDGGLSVAAPSAKDLEVDLPTPGDLVQVTVFGRAPFGATPAGPAADAWFSAVLGEPVRLVYADDPERRPANPAYAGPGVPMHFGDGYPLLLVTEASVAAVNELIAAGPRAADGPVPVVRYRPNLVVAGSEPWVEDGWRRLRVGEAEFRLVKGCDRCAIPTTDEQTAVRRKEPTYTLAQHRRWDGAVWFGMNLVPLTPGATLRVGDAVEVLESVPAPDGPPR</sequence>
<dbReference type="Pfam" id="PF03473">
    <property type="entry name" value="MOSC"/>
    <property type="match status" value="1"/>
</dbReference>
<dbReference type="Proteomes" id="UP000502996">
    <property type="component" value="Chromosome"/>
</dbReference>
<accession>A0A6G6WDR6</accession>
<dbReference type="PANTHER" id="PTHR14237:SF19">
    <property type="entry name" value="MITOCHONDRIAL AMIDOXIME REDUCING COMPONENT 1"/>
    <property type="match status" value="1"/>
</dbReference>
<dbReference type="EMBL" id="CP049257">
    <property type="protein sequence ID" value="QIG43491.1"/>
    <property type="molecule type" value="Genomic_DNA"/>
</dbReference>
<dbReference type="Pfam" id="PF03476">
    <property type="entry name" value="MOSC_N"/>
    <property type="match status" value="1"/>
</dbReference>
<dbReference type="InterPro" id="IPR005302">
    <property type="entry name" value="MoCF_Sase_C"/>
</dbReference>
<dbReference type="SUPFAM" id="SSF50800">
    <property type="entry name" value="PK beta-barrel domain-like"/>
    <property type="match status" value="1"/>
</dbReference>
<dbReference type="KEGG" id="nano:G5V58_12585"/>
<protein>
    <submittedName>
        <fullName evidence="2">MOSC domain-containing protein</fullName>
    </submittedName>
</protein>
<dbReference type="InterPro" id="IPR011037">
    <property type="entry name" value="Pyrv_Knase-like_insert_dom_sf"/>
</dbReference>
<organism evidence="2 3">
    <name type="scientific">Nocardioides anomalus</name>
    <dbReference type="NCBI Taxonomy" id="2712223"/>
    <lineage>
        <taxon>Bacteria</taxon>
        <taxon>Bacillati</taxon>
        <taxon>Actinomycetota</taxon>
        <taxon>Actinomycetes</taxon>
        <taxon>Propionibacteriales</taxon>
        <taxon>Nocardioidaceae</taxon>
        <taxon>Nocardioides</taxon>
    </lineage>
</organism>
<evidence type="ECO:0000259" key="1">
    <source>
        <dbReference type="PROSITE" id="PS51340"/>
    </source>
</evidence>
<keyword evidence="3" id="KW-1185">Reference proteome</keyword>
<name>A0A6G6WDR6_9ACTN</name>
<dbReference type="GO" id="GO:0030151">
    <property type="term" value="F:molybdenum ion binding"/>
    <property type="evidence" value="ECO:0007669"/>
    <property type="project" value="InterPro"/>
</dbReference>
<dbReference type="PANTHER" id="PTHR14237">
    <property type="entry name" value="MOLYBDOPTERIN COFACTOR SULFURASE MOSC"/>
    <property type="match status" value="1"/>
</dbReference>
<dbReference type="SUPFAM" id="SSF141673">
    <property type="entry name" value="MOSC N-terminal domain-like"/>
    <property type="match status" value="1"/>
</dbReference>
<gene>
    <name evidence="2" type="ORF">G5V58_12585</name>
</gene>
<reference evidence="2 3" key="1">
    <citation type="submission" date="2020-02" db="EMBL/GenBank/DDBJ databases">
        <title>Full genome sequence of Nocardioides sp. R-3366.</title>
        <authorList>
            <person name="Im W.-T."/>
        </authorList>
    </citation>
    <scope>NUCLEOTIDE SEQUENCE [LARGE SCALE GENOMIC DNA]</scope>
    <source>
        <strain evidence="2 3">R-3366</strain>
    </source>
</reference>
<dbReference type="PROSITE" id="PS51340">
    <property type="entry name" value="MOSC"/>
    <property type="match status" value="1"/>
</dbReference>
<dbReference type="GO" id="GO:0030170">
    <property type="term" value="F:pyridoxal phosphate binding"/>
    <property type="evidence" value="ECO:0007669"/>
    <property type="project" value="InterPro"/>
</dbReference>
<dbReference type="InterPro" id="IPR005303">
    <property type="entry name" value="MOCOS_middle"/>
</dbReference>
<proteinExistence type="predicted"/>
<feature type="domain" description="MOSC" evidence="1">
    <location>
        <begin position="125"/>
        <end position="272"/>
    </location>
</feature>
<dbReference type="RefSeq" id="WP_165233116.1">
    <property type="nucleotide sequence ID" value="NZ_CP049257.1"/>
</dbReference>
<dbReference type="AlphaFoldDB" id="A0A6G6WDR6"/>
<evidence type="ECO:0000313" key="2">
    <source>
        <dbReference type="EMBL" id="QIG43491.1"/>
    </source>
</evidence>
<evidence type="ECO:0000313" key="3">
    <source>
        <dbReference type="Proteomes" id="UP000502996"/>
    </source>
</evidence>
<dbReference type="GO" id="GO:0003824">
    <property type="term" value="F:catalytic activity"/>
    <property type="evidence" value="ECO:0007669"/>
    <property type="project" value="InterPro"/>
</dbReference>